<keyword evidence="2" id="KW-1185">Reference proteome</keyword>
<evidence type="ECO:0000313" key="2">
    <source>
        <dbReference type="Proteomes" id="UP000472274"/>
    </source>
</evidence>
<proteinExistence type="predicted"/>
<name>A0A674IMX1_9SAUR</name>
<dbReference type="Proteomes" id="UP000472274">
    <property type="component" value="Unplaced"/>
</dbReference>
<sequence length="106" mass="11767">MPSTWTCTTDDIVSSAECSSDDEDLIECEPSTGKSGQSCFACFLISFAKNNTYVYIYVCVCYIKYKFIQPSIRSHGVANNKRQRCNNLSINGKLFSQEAKLPGTSP</sequence>
<evidence type="ECO:0000313" key="1">
    <source>
        <dbReference type="Ensembl" id="ENSTMTP00000008899.1"/>
    </source>
</evidence>
<protein>
    <submittedName>
        <fullName evidence="1">Uncharacterized protein</fullName>
    </submittedName>
</protein>
<dbReference type="AlphaFoldDB" id="A0A674IMX1"/>
<reference evidence="1" key="2">
    <citation type="submission" date="2025-09" db="UniProtKB">
        <authorList>
            <consortium name="Ensembl"/>
        </authorList>
    </citation>
    <scope>IDENTIFICATION</scope>
</reference>
<dbReference type="Ensembl" id="ENSTMTT00000009199.1">
    <property type="protein sequence ID" value="ENSTMTP00000008899.1"/>
    <property type="gene ID" value="ENSTMTG00000006485.1"/>
</dbReference>
<accession>A0A674IMX1</accession>
<dbReference type="InParanoid" id="A0A674IMX1"/>
<organism evidence="1 2">
    <name type="scientific">Terrapene triunguis</name>
    <name type="common">Three-toed box turtle</name>
    <dbReference type="NCBI Taxonomy" id="2587831"/>
    <lineage>
        <taxon>Eukaryota</taxon>
        <taxon>Metazoa</taxon>
        <taxon>Chordata</taxon>
        <taxon>Craniata</taxon>
        <taxon>Vertebrata</taxon>
        <taxon>Euteleostomi</taxon>
        <taxon>Archelosauria</taxon>
        <taxon>Testudinata</taxon>
        <taxon>Testudines</taxon>
        <taxon>Cryptodira</taxon>
        <taxon>Durocryptodira</taxon>
        <taxon>Testudinoidea</taxon>
        <taxon>Emydidae</taxon>
        <taxon>Terrapene</taxon>
    </lineage>
</organism>
<reference evidence="1" key="1">
    <citation type="submission" date="2025-08" db="UniProtKB">
        <authorList>
            <consortium name="Ensembl"/>
        </authorList>
    </citation>
    <scope>IDENTIFICATION</scope>
</reference>